<keyword evidence="2" id="KW-1185">Reference proteome</keyword>
<dbReference type="Proteomes" id="UP000479710">
    <property type="component" value="Unassembled WGS sequence"/>
</dbReference>
<dbReference type="AlphaFoldDB" id="A0A6G1CPJ7"/>
<evidence type="ECO:0000313" key="1">
    <source>
        <dbReference type="EMBL" id="KAF0901573.1"/>
    </source>
</evidence>
<evidence type="ECO:0000313" key="2">
    <source>
        <dbReference type="Proteomes" id="UP000479710"/>
    </source>
</evidence>
<protein>
    <submittedName>
        <fullName evidence="1">Uncharacterized protein</fullName>
    </submittedName>
</protein>
<dbReference type="EMBL" id="SPHZ02000008">
    <property type="protein sequence ID" value="KAF0901573.1"/>
    <property type="molecule type" value="Genomic_DNA"/>
</dbReference>
<sequence>MSTALELFLSAVGSGGMAVSSSPSRNSGGSFSSFHVDDVICSRTKCGDFACRWSKTRTWTPTNCVTREQLAEELLHLVAAVQEQDAADEDIDAVTEATIQDGDHVLALIFVRRVCRVADFAAAVPPPLDGAVVLLVVVAAPPLDLLVFVGARRGEENVAAPGSGGRGMTIVVAT</sequence>
<name>A0A6G1CPJ7_9ORYZ</name>
<reference evidence="1 2" key="1">
    <citation type="submission" date="2019-11" db="EMBL/GenBank/DDBJ databases">
        <title>Whole genome sequence of Oryza granulata.</title>
        <authorList>
            <person name="Li W."/>
        </authorList>
    </citation>
    <scope>NUCLEOTIDE SEQUENCE [LARGE SCALE GENOMIC DNA]</scope>
    <source>
        <strain evidence="2">cv. Menghai</strain>
        <tissue evidence="1">Leaf</tissue>
    </source>
</reference>
<comment type="caution">
    <text evidence="1">The sequence shown here is derived from an EMBL/GenBank/DDBJ whole genome shotgun (WGS) entry which is preliminary data.</text>
</comment>
<accession>A0A6G1CPJ7</accession>
<proteinExistence type="predicted"/>
<organism evidence="1 2">
    <name type="scientific">Oryza meyeriana var. granulata</name>
    <dbReference type="NCBI Taxonomy" id="110450"/>
    <lineage>
        <taxon>Eukaryota</taxon>
        <taxon>Viridiplantae</taxon>
        <taxon>Streptophyta</taxon>
        <taxon>Embryophyta</taxon>
        <taxon>Tracheophyta</taxon>
        <taxon>Spermatophyta</taxon>
        <taxon>Magnoliopsida</taxon>
        <taxon>Liliopsida</taxon>
        <taxon>Poales</taxon>
        <taxon>Poaceae</taxon>
        <taxon>BOP clade</taxon>
        <taxon>Oryzoideae</taxon>
        <taxon>Oryzeae</taxon>
        <taxon>Oryzinae</taxon>
        <taxon>Oryza</taxon>
        <taxon>Oryza meyeriana</taxon>
    </lineage>
</organism>
<gene>
    <name evidence="1" type="ORF">E2562_003546</name>
</gene>